<protein>
    <submittedName>
        <fullName evidence="1">Uncharacterized protein</fullName>
    </submittedName>
</protein>
<organism evidence="1 2">
    <name type="scientific">Mya arenaria</name>
    <name type="common">Soft-shell clam</name>
    <dbReference type="NCBI Taxonomy" id="6604"/>
    <lineage>
        <taxon>Eukaryota</taxon>
        <taxon>Metazoa</taxon>
        <taxon>Spiralia</taxon>
        <taxon>Lophotrochozoa</taxon>
        <taxon>Mollusca</taxon>
        <taxon>Bivalvia</taxon>
        <taxon>Autobranchia</taxon>
        <taxon>Heteroconchia</taxon>
        <taxon>Euheterodonta</taxon>
        <taxon>Imparidentia</taxon>
        <taxon>Neoheterodontei</taxon>
        <taxon>Myida</taxon>
        <taxon>Myoidea</taxon>
        <taxon>Myidae</taxon>
        <taxon>Mya</taxon>
    </lineage>
</organism>
<reference evidence="1" key="1">
    <citation type="submission" date="2022-11" db="EMBL/GenBank/DDBJ databases">
        <title>Centuries of genome instability and evolution in soft-shell clam transmissible cancer (bioRxiv).</title>
        <authorList>
            <person name="Hart S.F.M."/>
            <person name="Yonemitsu M.A."/>
            <person name="Giersch R.M."/>
            <person name="Beal B.F."/>
            <person name="Arriagada G."/>
            <person name="Davis B.W."/>
            <person name="Ostrander E.A."/>
            <person name="Goff S.P."/>
            <person name="Metzger M.J."/>
        </authorList>
    </citation>
    <scope>NUCLEOTIDE SEQUENCE</scope>
    <source>
        <strain evidence="1">MELC-2E11</strain>
        <tissue evidence="1">Siphon/mantle</tissue>
    </source>
</reference>
<dbReference type="EMBL" id="CP111015">
    <property type="protein sequence ID" value="WAR02742.1"/>
    <property type="molecule type" value="Genomic_DNA"/>
</dbReference>
<proteinExistence type="predicted"/>
<evidence type="ECO:0000313" key="1">
    <source>
        <dbReference type="EMBL" id="WAR02742.1"/>
    </source>
</evidence>
<evidence type="ECO:0000313" key="2">
    <source>
        <dbReference type="Proteomes" id="UP001164746"/>
    </source>
</evidence>
<sequence>MEIFIGEIKVEELSTASELLPFLMRSQTVPAKEGMGKILSETCLETALNHHQCETYNGTEIWEWPGEWSPRIENRFWSIRLANYTVTCFVEGEYKMVLPRERRAFFAWFCTSCDESDCHSAPMKVKRLCDKAPTSKIARAAHAPALICGVLSSNPSTYVTIALSRPSFFFWIRLRVGLTINETTLVKPDHLLMHCSTSVSMVTKSMAMTLRQGEEGRESRRVRMALITISGLPDLSHVHCPLTSGMVNEELLGNDGGILLFQGREKAVRVDVQVGEVVEERLVHFFIACRRRYRARANTGAQLGVLAESLGEALNA</sequence>
<dbReference type="Proteomes" id="UP001164746">
    <property type="component" value="Chromosome 4"/>
</dbReference>
<keyword evidence="2" id="KW-1185">Reference proteome</keyword>
<name>A0ABY7E1P8_MYAAR</name>
<gene>
    <name evidence="1" type="ORF">MAR_009300</name>
</gene>
<accession>A0ABY7E1P8</accession>